<dbReference type="Gene3D" id="1.20.1250.20">
    <property type="entry name" value="MFS general substrate transporter like domains"/>
    <property type="match status" value="1"/>
</dbReference>
<evidence type="ECO:0000256" key="1">
    <source>
        <dbReference type="ARBA" id="ARBA00004651"/>
    </source>
</evidence>
<feature type="transmembrane region" description="Helical" evidence="6">
    <location>
        <begin position="418"/>
        <end position="439"/>
    </location>
</feature>
<evidence type="ECO:0000313" key="8">
    <source>
        <dbReference type="EMBL" id="CDL92032.1"/>
    </source>
</evidence>
<dbReference type="PROSITE" id="PS50850">
    <property type="entry name" value="MFS"/>
    <property type="match status" value="1"/>
</dbReference>
<dbReference type="RefSeq" id="WP_017895582.1">
    <property type="nucleotide sequence ID" value="NZ_CBXI010000038.1"/>
</dbReference>
<dbReference type="InterPro" id="IPR005828">
    <property type="entry name" value="MFS_sugar_transport-like"/>
</dbReference>
<dbReference type="PANTHER" id="PTHR23511">
    <property type="entry name" value="SYNAPTIC VESICLE GLYCOPROTEIN 2"/>
    <property type="match status" value="1"/>
</dbReference>
<gene>
    <name evidence="8" type="ORF">CTDIVETGP_2102</name>
</gene>
<feature type="transmembrane region" description="Helical" evidence="6">
    <location>
        <begin position="60"/>
        <end position="81"/>
    </location>
</feature>
<organism evidence="8 9">
    <name type="scientific">Clostridium tyrobutyricum DIVETGP</name>
    <dbReference type="NCBI Taxonomy" id="1408889"/>
    <lineage>
        <taxon>Bacteria</taxon>
        <taxon>Bacillati</taxon>
        <taxon>Bacillota</taxon>
        <taxon>Clostridia</taxon>
        <taxon>Eubacteriales</taxon>
        <taxon>Clostridiaceae</taxon>
        <taxon>Clostridium</taxon>
    </lineage>
</organism>
<feature type="transmembrane region" description="Helical" evidence="6">
    <location>
        <begin position="394"/>
        <end position="412"/>
    </location>
</feature>
<accession>W6NJ33</accession>
<keyword evidence="5 6" id="KW-0472">Membrane</keyword>
<feature type="transmembrane region" description="Helical" evidence="6">
    <location>
        <begin position="111"/>
        <end position="135"/>
    </location>
</feature>
<evidence type="ECO:0000256" key="4">
    <source>
        <dbReference type="ARBA" id="ARBA00022989"/>
    </source>
</evidence>
<dbReference type="Pfam" id="PF00083">
    <property type="entry name" value="Sugar_tr"/>
    <property type="match status" value="1"/>
</dbReference>
<reference evidence="8 9" key="1">
    <citation type="journal article" date="2015" name="Genome Announc.">
        <title>Draft Genome Sequence of Clostridium tyrobutyricum Strain DIVETGP, Isolated from Cow's Milk for Grana Padano Production.</title>
        <authorList>
            <person name="Soggiu A."/>
            <person name="Piras C."/>
            <person name="Gaiarsa S."/>
            <person name="Sassera D."/>
            <person name="Roncada P."/>
            <person name="Bendixen E."/>
            <person name="Brasca M."/>
            <person name="Bonizzi L."/>
        </authorList>
    </citation>
    <scope>NUCLEOTIDE SEQUENCE [LARGE SCALE GENOMIC DNA]</scope>
    <source>
        <strain evidence="8 9">DIVETGP</strain>
    </source>
</reference>
<dbReference type="InterPro" id="IPR020846">
    <property type="entry name" value="MFS_dom"/>
</dbReference>
<feature type="transmembrane region" description="Helical" evidence="6">
    <location>
        <begin position="351"/>
        <end position="374"/>
    </location>
</feature>
<feature type="transmembrane region" description="Helical" evidence="6">
    <location>
        <begin position="328"/>
        <end position="345"/>
    </location>
</feature>
<dbReference type="SUPFAM" id="SSF103473">
    <property type="entry name" value="MFS general substrate transporter"/>
    <property type="match status" value="1"/>
</dbReference>
<evidence type="ECO:0000256" key="3">
    <source>
        <dbReference type="ARBA" id="ARBA00022692"/>
    </source>
</evidence>
<dbReference type="GeneID" id="29419915"/>
<feature type="transmembrane region" description="Helical" evidence="6">
    <location>
        <begin position="147"/>
        <end position="169"/>
    </location>
</feature>
<dbReference type="PANTHER" id="PTHR23511:SF34">
    <property type="entry name" value="SYNAPTIC VESICLE GLYCOPROTEIN 2"/>
    <property type="match status" value="1"/>
</dbReference>
<keyword evidence="3 6" id="KW-0812">Transmembrane</keyword>
<feature type="transmembrane region" description="Helical" evidence="6">
    <location>
        <begin position="21"/>
        <end position="40"/>
    </location>
</feature>
<dbReference type="GO" id="GO:0022857">
    <property type="term" value="F:transmembrane transporter activity"/>
    <property type="evidence" value="ECO:0007669"/>
    <property type="project" value="InterPro"/>
</dbReference>
<keyword evidence="9" id="KW-1185">Reference proteome</keyword>
<keyword evidence="2" id="KW-0813">Transport</keyword>
<evidence type="ECO:0000313" key="9">
    <source>
        <dbReference type="Proteomes" id="UP000019482"/>
    </source>
</evidence>
<dbReference type="GO" id="GO:0005886">
    <property type="term" value="C:plasma membrane"/>
    <property type="evidence" value="ECO:0007669"/>
    <property type="project" value="UniProtKB-SubCell"/>
</dbReference>
<dbReference type="OrthoDB" id="9787026at2"/>
<dbReference type="EMBL" id="CBXI010000038">
    <property type="protein sequence ID" value="CDL92032.1"/>
    <property type="molecule type" value="Genomic_DNA"/>
</dbReference>
<dbReference type="InterPro" id="IPR036259">
    <property type="entry name" value="MFS_trans_sf"/>
</dbReference>
<dbReference type="CDD" id="cd17316">
    <property type="entry name" value="MFS_SV2_like"/>
    <property type="match status" value="1"/>
</dbReference>
<dbReference type="AlphaFoldDB" id="W6NJ33"/>
<feature type="transmembrane region" description="Helical" evidence="6">
    <location>
        <begin position="260"/>
        <end position="282"/>
    </location>
</feature>
<dbReference type="Proteomes" id="UP000019482">
    <property type="component" value="Unassembled WGS sequence"/>
</dbReference>
<feature type="transmembrane region" description="Helical" evidence="6">
    <location>
        <begin position="88"/>
        <end position="105"/>
    </location>
</feature>
<comment type="subcellular location">
    <subcellularLocation>
        <location evidence="1">Cell membrane</location>
        <topology evidence="1">Multi-pass membrane protein</topology>
    </subcellularLocation>
</comment>
<feature type="domain" description="Major facilitator superfamily (MFS) profile" evidence="7">
    <location>
        <begin position="23"/>
        <end position="442"/>
    </location>
</feature>
<dbReference type="PROSITE" id="PS00217">
    <property type="entry name" value="SUGAR_TRANSPORT_2"/>
    <property type="match status" value="1"/>
</dbReference>
<proteinExistence type="predicted"/>
<name>W6NJ33_CLOTY</name>
<evidence type="ECO:0000256" key="2">
    <source>
        <dbReference type="ARBA" id="ARBA00022448"/>
    </source>
</evidence>
<dbReference type="InterPro" id="IPR005829">
    <property type="entry name" value="Sugar_transporter_CS"/>
</dbReference>
<sequence length="449" mass="49673">MSEINYVSGRMDNIPISRLHYKMLWLIGLGIFLDGFDVYLSGGVLGVLLKSGWSTINLNATFISVTFVGLLIGSLLTGFVGDSMGRKFAYQLNLLIFGLASLVAAVSPNMIFLIVCRGIMGIGLGAEIVTGYALLAEFVPSKTRGKWVSMLSLITNVSAPASALLGYLIIPRLGWRWMFVIVGVLSLIVWFLRRTMPESPRWYESKGMIEKAEEVIEMFEKKAEDETGIHVSRPVLDMNSKSKLQSKKSARFSDLFKGNILPRTVVGCMILIAINTLIYTFVTWAPTLFLRNGINVSKSLGYTTIMMVGAPLGALVGGFIVDRCGRKWCLIIFMILAGVLGYAYAVQQTMWLILVIGFFLTIMIYILLTLGLAVYVPELFPTEIRLRGTGFSNAIGRLATIFTPYGVAWLINNYSVKLVFISLDVLLLVVALIIFIFGVETKQKSLDQI</sequence>
<feature type="transmembrane region" description="Helical" evidence="6">
    <location>
        <begin position="302"/>
        <end position="321"/>
    </location>
</feature>
<feature type="transmembrane region" description="Helical" evidence="6">
    <location>
        <begin position="175"/>
        <end position="192"/>
    </location>
</feature>
<comment type="caution">
    <text evidence="8">The sequence shown here is derived from an EMBL/GenBank/DDBJ whole genome shotgun (WGS) entry which is preliminary data.</text>
</comment>
<evidence type="ECO:0000259" key="7">
    <source>
        <dbReference type="PROSITE" id="PS50850"/>
    </source>
</evidence>
<evidence type="ECO:0000256" key="6">
    <source>
        <dbReference type="SAM" id="Phobius"/>
    </source>
</evidence>
<keyword evidence="4 6" id="KW-1133">Transmembrane helix</keyword>
<evidence type="ECO:0000256" key="5">
    <source>
        <dbReference type="ARBA" id="ARBA00023136"/>
    </source>
</evidence>
<protein>
    <submittedName>
        <fullName evidence="8">Permeases of the major facilitator superfamily</fullName>
    </submittedName>
</protein>